<dbReference type="Pfam" id="PF07350">
    <property type="entry name" value="Gig2-like"/>
    <property type="match status" value="1"/>
</dbReference>
<accession>A0A8E2AR73</accession>
<dbReference type="OrthoDB" id="8249012at2759"/>
<name>A0A8E2AR73_9APHY</name>
<reference evidence="1 2" key="1">
    <citation type="submission" date="2016-07" db="EMBL/GenBank/DDBJ databases">
        <title>Draft genome of the white-rot fungus Obba rivulosa 3A-2.</title>
        <authorList>
            <consortium name="DOE Joint Genome Institute"/>
            <person name="Miettinen O."/>
            <person name="Riley R."/>
            <person name="Acob R."/>
            <person name="Barry K."/>
            <person name="Cullen D."/>
            <person name="De Vries R."/>
            <person name="Hainaut M."/>
            <person name="Hatakka A."/>
            <person name="Henrissat B."/>
            <person name="Hilden K."/>
            <person name="Kuo R."/>
            <person name="Labutti K."/>
            <person name="Lipzen A."/>
            <person name="Makela M.R."/>
            <person name="Sandor L."/>
            <person name="Spatafora J.W."/>
            <person name="Grigoriev I.V."/>
            <person name="Hibbett D.S."/>
        </authorList>
    </citation>
    <scope>NUCLEOTIDE SEQUENCE [LARGE SCALE GENOMIC DNA]</scope>
    <source>
        <strain evidence="1 2">3A-2</strain>
    </source>
</reference>
<dbReference type="SUPFAM" id="SSF51197">
    <property type="entry name" value="Clavaminate synthase-like"/>
    <property type="match status" value="1"/>
</dbReference>
<dbReference type="InterPro" id="IPR027443">
    <property type="entry name" value="IPNS-like_sf"/>
</dbReference>
<protein>
    <submittedName>
        <fullName evidence="1">DUF1479-domain-containing protein</fullName>
    </submittedName>
</protein>
<evidence type="ECO:0000313" key="2">
    <source>
        <dbReference type="Proteomes" id="UP000250043"/>
    </source>
</evidence>
<dbReference type="Proteomes" id="UP000250043">
    <property type="component" value="Unassembled WGS sequence"/>
</dbReference>
<dbReference type="EMBL" id="KV722427">
    <property type="protein sequence ID" value="OCH89446.1"/>
    <property type="molecule type" value="Genomic_DNA"/>
</dbReference>
<dbReference type="Gene3D" id="2.60.120.330">
    <property type="entry name" value="B-lactam Antibiotic, Isopenicillin N Synthase, Chain"/>
    <property type="match status" value="1"/>
</dbReference>
<dbReference type="AlphaFoldDB" id="A0A8E2AR73"/>
<sequence>MSRPRLRPHMQSLIRCYATASANASAQGLRGPRRPKKEGTIADVFTLLTSEEPLLPERFAALKKEIVTDPQALVHSWHGVLKELENAEQEIQVEKSTNVSFADIQNGLSEEQLKEIKRAGVIVVRGGVSAEEALSWKQSIREYIQVNSKHGVKGVPPDRPAFYEIYNSPAQIQARTHPAVIETQKYLLTLWKASSGTPISMRTPVSYFDRLRIRPPGPSVFTLGPHIDGGSVERWEDPGFRKCFRKILDGGDKWTEHDPFDATPRLNANRDLYNAPNQCSIFRPWQGWTSLSSTRAGEGTLRVLPFLNLSTAYVMLRPFFRLRDGAYGTSVSSTAVPLDAGAWELDLDSPAFPGSLPRKAQQMRPETHPHLRLDKLVVSIPNVEPGDQVYWHCDLIHAVEAEHNGAGDSSVLYIPAVPLTQDNAAYLRDQLQNFEAGIPPPDFPGGIGEAHFTHRGTSASINSVAARRILGLEPFDVPPDADEGEKDLIQSVNAALF</sequence>
<dbReference type="InterPro" id="IPR010856">
    <property type="entry name" value="Gig2-like"/>
</dbReference>
<evidence type="ECO:0000313" key="1">
    <source>
        <dbReference type="EMBL" id="OCH89446.1"/>
    </source>
</evidence>
<dbReference type="PANTHER" id="PTHR30613:SF1">
    <property type="entry name" value="DUF1479 DOMAIN PROTEIN (AFU_ORTHOLOGUE AFUA_5G09280)"/>
    <property type="match status" value="1"/>
</dbReference>
<keyword evidence="2" id="KW-1185">Reference proteome</keyword>
<proteinExistence type="predicted"/>
<organism evidence="1 2">
    <name type="scientific">Obba rivulosa</name>
    <dbReference type="NCBI Taxonomy" id="1052685"/>
    <lineage>
        <taxon>Eukaryota</taxon>
        <taxon>Fungi</taxon>
        <taxon>Dikarya</taxon>
        <taxon>Basidiomycota</taxon>
        <taxon>Agaricomycotina</taxon>
        <taxon>Agaricomycetes</taxon>
        <taxon>Polyporales</taxon>
        <taxon>Gelatoporiaceae</taxon>
        <taxon>Obba</taxon>
    </lineage>
</organism>
<gene>
    <name evidence="1" type="ORF">OBBRIDRAFT_804726</name>
</gene>
<dbReference type="PANTHER" id="PTHR30613">
    <property type="entry name" value="UNCHARACTERIZED PROTEIN YBIU-RELATED"/>
    <property type="match status" value="1"/>
</dbReference>